<sequence>MTDGYEGSCCGGDTTTSAVSRRTMLRAAVLGAGAISTGGLLVPEAAQAAPAIYNPFSAYPITDTWEGHLRRGSLGGIDFGMGVGTALPACGAGTIQNIPNNGTGGHTVTLQHADGYRSQYLHLSQFLLGNGASVGAGTIVGRSGGAAGAPGSGSSTGPHLHWHMIDPSGTRINPLVFIQQNPADQARQVFEAASNAGWRALPVSGSAGAVTGTATTAVTLGSTKILYTLNGGRIHEAASNAGWTNLWTGIHGAQGTALAAFNLDGVKLVYNVVDGYVHEAASNNGWRNLNTGIGGASSSSISVIALNGVKYVYSIVGGYVHEAHSANAWRNLNTGIPASAVAAITVGSTKIVYTVNGGRVYEAASNAGWANLWTGIHGAQGTSLAALNVNGVKHIYNVVDGWVHEAASNNSWRNLNSGVRGTRAAALGLDGVKLIYAV</sequence>
<dbReference type="AlphaFoldDB" id="A0A1C4UI90"/>
<feature type="domain" description="M23ase beta-sheet core" evidence="1">
    <location>
        <begin position="76"/>
        <end position="174"/>
    </location>
</feature>
<reference evidence="2 3" key="1">
    <citation type="submission" date="2016-06" db="EMBL/GenBank/DDBJ databases">
        <authorList>
            <person name="Kjaerup R.B."/>
            <person name="Dalgaard T.S."/>
            <person name="Juul-Madsen H.R."/>
        </authorList>
    </citation>
    <scope>NUCLEOTIDE SEQUENCE [LARGE SCALE GENOMIC DNA]</scope>
    <source>
        <strain evidence="2 3">DSM 44871</strain>
    </source>
</reference>
<dbReference type="PANTHER" id="PTHR21666">
    <property type="entry name" value="PEPTIDASE-RELATED"/>
    <property type="match status" value="1"/>
</dbReference>
<dbReference type="InterPro" id="IPR050570">
    <property type="entry name" value="Cell_wall_metabolism_enzyme"/>
</dbReference>
<dbReference type="Gene3D" id="2.70.70.10">
    <property type="entry name" value="Glucose Permease (Domain IIA)"/>
    <property type="match status" value="1"/>
</dbReference>
<accession>A0A1C4UI90</accession>
<evidence type="ECO:0000259" key="1">
    <source>
        <dbReference type="Pfam" id="PF01551"/>
    </source>
</evidence>
<dbReference type="InterPro" id="IPR016047">
    <property type="entry name" value="M23ase_b-sheet_dom"/>
</dbReference>
<name>A0A1C4UI90_9ACTN</name>
<dbReference type="RefSeq" id="WP_091394865.1">
    <property type="nucleotide sequence ID" value="NZ_FMCR01000001.1"/>
</dbReference>
<dbReference type="PANTHER" id="PTHR21666:SF270">
    <property type="entry name" value="MUREIN HYDROLASE ACTIVATOR ENVC"/>
    <property type="match status" value="1"/>
</dbReference>
<evidence type="ECO:0000313" key="2">
    <source>
        <dbReference type="EMBL" id="SCE71399.1"/>
    </source>
</evidence>
<organism evidence="2 3">
    <name type="scientific">Micromonospora saelicesensis</name>
    <dbReference type="NCBI Taxonomy" id="285676"/>
    <lineage>
        <taxon>Bacteria</taxon>
        <taxon>Bacillati</taxon>
        <taxon>Actinomycetota</taxon>
        <taxon>Actinomycetes</taxon>
        <taxon>Micromonosporales</taxon>
        <taxon>Micromonosporaceae</taxon>
        <taxon>Micromonospora</taxon>
    </lineage>
</organism>
<dbReference type="GO" id="GO:0004222">
    <property type="term" value="F:metalloendopeptidase activity"/>
    <property type="evidence" value="ECO:0007669"/>
    <property type="project" value="TreeGrafter"/>
</dbReference>
<dbReference type="Proteomes" id="UP000198864">
    <property type="component" value="Unassembled WGS sequence"/>
</dbReference>
<dbReference type="PROSITE" id="PS51318">
    <property type="entry name" value="TAT"/>
    <property type="match status" value="1"/>
</dbReference>
<protein>
    <submittedName>
        <fullName evidence="2">Peptidase family M23</fullName>
    </submittedName>
</protein>
<dbReference type="STRING" id="285676.GA0070561_1060"/>
<evidence type="ECO:0000313" key="3">
    <source>
        <dbReference type="Proteomes" id="UP000198864"/>
    </source>
</evidence>
<gene>
    <name evidence="2" type="ORF">GA0070561_1060</name>
</gene>
<dbReference type="SUPFAM" id="SSF51261">
    <property type="entry name" value="Duplicated hybrid motif"/>
    <property type="match status" value="1"/>
</dbReference>
<dbReference type="InterPro" id="IPR011055">
    <property type="entry name" value="Dup_hybrid_motif"/>
</dbReference>
<dbReference type="CDD" id="cd12797">
    <property type="entry name" value="M23_peptidase"/>
    <property type="match status" value="1"/>
</dbReference>
<dbReference type="EMBL" id="FMCR01000001">
    <property type="protein sequence ID" value="SCE71399.1"/>
    <property type="molecule type" value="Genomic_DNA"/>
</dbReference>
<dbReference type="InterPro" id="IPR006311">
    <property type="entry name" value="TAT_signal"/>
</dbReference>
<proteinExistence type="predicted"/>
<dbReference type="Pfam" id="PF01551">
    <property type="entry name" value="Peptidase_M23"/>
    <property type="match status" value="1"/>
</dbReference>